<dbReference type="Proteomes" id="UP000609651">
    <property type="component" value="Unassembled WGS sequence"/>
</dbReference>
<organism evidence="4 5">
    <name type="scientific">Alienimonas chondri</name>
    <dbReference type="NCBI Taxonomy" id="2681879"/>
    <lineage>
        <taxon>Bacteria</taxon>
        <taxon>Pseudomonadati</taxon>
        <taxon>Planctomycetota</taxon>
        <taxon>Planctomycetia</taxon>
        <taxon>Planctomycetales</taxon>
        <taxon>Planctomycetaceae</taxon>
        <taxon>Alienimonas</taxon>
    </lineage>
</organism>
<feature type="coiled-coil region" evidence="1">
    <location>
        <begin position="243"/>
        <end position="336"/>
    </location>
</feature>
<dbReference type="EMBL" id="WTPX01000129">
    <property type="protein sequence ID" value="NNJ27191.1"/>
    <property type="molecule type" value="Genomic_DNA"/>
</dbReference>
<evidence type="ECO:0000313" key="5">
    <source>
        <dbReference type="Proteomes" id="UP000609651"/>
    </source>
</evidence>
<comment type="caution">
    <text evidence="4">The sequence shown here is derived from an EMBL/GenBank/DDBJ whole genome shotgun (WGS) entry which is preliminary data.</text>
</comment>
<keyword evidence="5" id="KW-1185">Reference proteome</keyword>
<dbReference type="SMART" id="SM00974">
    <property type="entry name" value="T5orf172"/>
    <property type="match status" value="1"/>
</dbReference>
<keyword evidence="1" id="KW-0175">Coiled coil</keyword>
<name>A0ABX1VGK8_9PLAN</name>
<keyword evidence="2" id="KW-0472">Membrane</keyword>
<dbReference type="Pfam" id="PF13455">
    <property type="entry name" value="MUG113"/>
    <property type="match status" value="1"/>
</dbReference>
<reference evidence="4 5" key="1">
    <citation type="journal article" date="2020" name="Syst. Appl. Microbiol.">
        <title>Alienimonas chondri sp. nov., a novel planctomycete isolated from the biofilm of the red alga Chondrus crispus.</title>
        <authorList>
            <person name="Vitorino I."/>
            <person name="Albuquerque L."/>
            <person name="Wiegand S."/>
            <person name="Kallscheuer N."/>
            <person name="da Costa M.S."/>
            <person name="Lobo-da-Cunha A."/>
            <person name="Jogler C."/>
            <person name="Lage O.M."/>
        </authorList>
    </citation>
    <scope>NUCLEOTIDE SEQUENCE [LARGE SCALE GENOMIC DNA]</scope>
    <source>
        <strain evidence="4 5">LzC2</strain>
    </source>
</reference>
<proteinExistence type="predicted"/>
<accession>A0ABX1VGK8</accession>
<evidence type="ECO:0000256" key="1">
    <source>
        <dbReference type="SAM" id="Coils"/>
    </source>
</evidence>
<dbReference type="RefSeq" id="WP_171188979.1">
    <property type="nucleotide sequence ID" value="NZ_WTPX01000129.1"/>
</dbReference>
<evidence type="ECO:0000259" key="3">
    <source>
        <dbReference type="SMART" id="SM00974"/>
    </source>
</evidence>
<keyword evidence="2" id="KW-1133">Transmembrane helix</keyword>
<keyword evidence="2" id="KW-0812">Transmembrane</keyword>
<feature type="domain" description="Bacteriophage T5 Orf172 DNA-binding" evidence="3">
    <location>
        <begin position="353"/>
        <end position="436"/>
    </location>
</feature>
<gene>
    <name evidence="4" type="ORF">LzC2_32920</name>
</gene>
<evidence type="ECO:0000256" key="2">
    <source>
        <dbReference type="SAM" id="Phobius"/>
    </source>
</evidence>
<sequence length="484" mass="54348">MPADDVVTRYCPKCGRRARASAGTFDRPRKCPGCEAVVRFADYPREPPPPGLPAWEPPPVGLNEMVTLACGVGATFALLAAGLAALMADGGLALFLAFIALILVGPPGAVAVGMLNDYRRLRAERTDLRRRVAEGDAMLDEVRTQYAGFRRNFDAVVADERADLARRREQVAAAHAVADGRREIVHKIAERFLRDVVRDVSKKLKPDTYALQKSRLEKAIEFCRKCEYQVPAATERDLFADLKKEYEEVLRRDAEKRKQARIKAQIREEKKAAREAEQERLRAEAEQHAVEDALAEARRHAATLHGAELAAREAEIAKLAELLAEAEARTERTKSMAELTKAGHVYVISNRGSFGPGVFKVGMTRRLEPMDRVKELGDASVPFPFDVHMMISCDDAPKLENELHKQLHDARVNRVNLRKEYFRVDLSRIVEVVEENHGSVDYVADLEALEYEQSLSMDDDDYAFISEGARRFDVEFESQDDDDD</sequence>
<feature type="transmembrane region" description="Helical" evidence="2">
    <location>
        <begin position="92"/>
        <end position="115"/>
    </location>
</feature>
<evidence type="ECO:0000313" key="4">
    <source>
        <dbReference type="EMBL" id="NNJ27191.1"/>
    </source>
</evidence>
<feature type="transmembrane region" description="Helical" evidence="2">
    <location>
        <begin position="65"/>
        <end position="86"/>
    </location>
</feature>
<protein>
    <recommendedName>
        <fullName evidence="3">Bacteriophage T5 Orf172 DNA-binding domain-containing protein</fullName>
    </recommendedName>
</protein>
<dbReference type="InterPro" id="IPR018306">
    <property type="entry name" value="Phage_T5_Orf172_DNA-bd"/>
</dbReference>